<name>A0ABP5KK23_9ACTN</name>
<proteinExistence type="predicted"/>
<feature type="domain" description="N-acetyltransferase" evidence="3">
    <location>
        <begin position="11"/>
        <end position="148"/>
    </location>
</feature>
<dbReference type="EMBL" id="BAAAQQ010000013">
    <property type="protein sequence ID" value="GAA2131680.1"/>
    <property type="molecule type" value="Genomic_DNA"/>
</dbReference>
<gene>
    <name evidence="4" type="ORF">GCM10009843_35460</name>
</gene>
<dbReference type="CDD" id="cd04301">
    <property type="entry name" value="NAT_SF"/>
    <property type="match status" value="1"/>
</dbReference>
<dbReference type="PANTHER" id="PTHR43877">
    <property type="entry name" value="AMINOALKYLPHOSPHONATE N-ACETYLTRANSFERASE-RELATED-RELATED"/>
    <property type="match status" value="1"/>
</dbReference>
<accession>A0ABP5KK23</accession>
<sequence length="149" mass="16440">MSRPAAQVRDLTFADLDAETAYAVWRLRQQVFVVEQHSPYPDLDGRDLEPTTRHLLVEEDGAVVAYARVVDDGETVRVGRVVVEPTARGRGLADALMQVALDGDGDRAVVLDAQTEVAGWYATYGFEVTGPEFDDDGVLHLPMRRDPSQ</sequence>
<keyword evidence="5" id="KW-1185">Reference proteome</keyword>
<dbReference type="InterPro" id="IPR050832">
    <property type="entry name" value="Bact_Acetyltransf"/>
</dbReference>
<keyword evidence="1" id="KW-0808">Transferase</keyword>
<keyword evidence="2" id="KW-0012">Acyltransferase</keyword>
<evidence type="ECO:0000256" key="2">
    <source>
        <dbReference type="ARBA" id="ARBA00023315"/>
    </source>
</evidence>
<evidence type="ECO:0000259" key="3">
    <source>
        <dbReference type="PROSITE" id="PS51186"/>
    </source>
</evidence>
<dbReference type="InterPro" id="IPR016181">
    <property type="entry name" value="Acyl_CoA_acyltransferase"/>
</dbReference>
<reference evidence="5" key="1">
    <citation type="journal article" date="2019" name="Int. J. Syst. Evol. Microbiol.">
        <title>The Global Catalogue of Microorganisms (GCM) 10K type strain sequencing project: providing services to taxonomists for standard genome sequencing and annotation.</title>
        <authorList>
            <consortium name="The Broad Institute Genomics Platform"/>
            <consortium name="The Broad Institute Genome Sequencing Center for Infectious Disease"/>
            <person name="Wu L."/>
            <person name="Ma J."/>
        </authorList>
    </citation>
    <scope>NUCLEOTIDE SEQUENCE [LARGE SCALE GENOMIC DNA]</scope>
    <source>
        <strain evidence="5">JCM 16021</strain>
    </source>
</reference>
<dbReference type="Gene3D" id="3.40.630.30">
    <property type="match status" value="1"/>
</dbReference>
<dbReference type="Pfam" id="PF13673">
    <property type="entry name" value="Acetyltransf_10"/>
    <property type="match status" value="1"/>
</dbReference>
<dbReference type="RefSeq" id="WP_344305151.1">
    <property type="nucleotide sequence ID" value="NZ_BAAAQQ010000013.1"/>
</dbReference>
<evidence type="ECO:0000256" key="1">
    <source>
        <dbReference type="ARBA" id="ARBA00022679"/>
    </source>
</evidence>
<dbReference type="PROSITE" id="PS51186">
    <property type="entry name" value="GNAT"/>
    <property type="match status" value="1"/>
</dbReference>
<dbReference type="Proteomes" id="UP001500575">
    <property type="component" value="Unassembled WGS sequence"/>
</dbReference>
<protein>
    <submittedName>
        <fullName evidence="4">GNAT family N-acetyltransferase</fullName>
    </submittedName>
</protein>
<dbReference type="SUPFAM" id="SSF55729">
    <property type="entry name" value="Acyl-CoA N-acyltransferases (Nat)"/>
    <property type="match status" value="1"/>
</dbReference>
<comment type="caution">
    <text evidence="4">The sequence shown here is derived from an EMBL/GenBank/DDBJ whole genome shotgun (WGS) entry which is preliminary data.</text>
</comment>
<evidence type="ECO:0000313" key="5">
    <source>
        <dbReference type="Proteomes" id="UP001500575"/>
    </source>
</evidence>
<organism evidence="4 5">
    <name type="scientific">Nocardioides bigeumensis</name>
    <dbReference type="NCBI Taxonomy" id="433657"/>
    <lineage>
        <taxon>Bacteria</taxon>
        <taxon>Bacillati</taxon>
        <taxon>Actinomycetota</taxon>
        <taxon>Actinomycetes</taxon>
        <taxon>Propionibacteriales</taxon>
        <taxon>Nocardioidaceae</taxon>
        <taxon>Nocardioides</taxon>
    </lineage>
</organism>
<evidence type="ECO:0000313" key="4">
    <source>
        <dbReference type="EMBL" id="GAA2131680.1"/>
    </source>
</evidence>
<dbReference type="InterPro" id="IPR000182">
    <property type="entry name" value="GNAT_dom"/>
</dbReference>